<reference evidence="3 4" key="2">
    <citation type="journal article" date="2016" name="Environ. Microbiol. Rep.">
        <title>Metagenomic evidence for the presence of phototrophic Gemmatimonadetes bacteria in diverse environments.</title>
        <authorList>
            <person name="Zeng Y."/>
            <person name="Baumbach J."/>
            <person name="Barbosa E.G."/>
            <person name="Azevedo V."/>
            <person name="Zhang C."/>
            <person name="Koblizek M."/>
        </authorList>
    </citation>
    <scope>NUCLEOTIDE SEQUENCE [LARGE SCALE GENOMIC DNA]</scope>
    <source>
        <strain evidence="3 4">AP64</strain>
    </source>
</reference>
<protein>
    <submittedName>
        <fullName evidence="3">Short-chain dehydrogenase</fullName>
    </submittedName>
</protein>
<dbReference type="RefSeq" id="WP_075071537.1">
    <property type="nucleotide sequence ID" value="NZ_CP011454.1"/>
</dbReference>
<dbReference type="Gene3D" id="3.40.50.720">
    <property type="entry name" value="NAD(P)-binding Rossmann-like Domain"/>
    <property type="match status" value="1"/>
</dbReference>
<sequence length="270" mass="28083">MNSPNALPDPLTPVGADAISRFRLDGKVAIVTGGTRGIGLSIATTFARAGARVMVSSRKAEHVEAVVRALRAEGHDVLGLASNMGKAADAHELAARTVEHFDGIDIIVNNAATNPIFGPLQTATDEAFDKIFSVNVKGPFELCKTAHSVMVERGGGAIVNISSIGGITPEAGLGLYSMSKSALVSLTKVMAQEWGADGIRANVICPGLIKTKFSSALWQDHAIADKVLGHQPLRRIGVPDDVAGLALFLASDASAYCTGSVYMVDGGYLS</sequence>
<dbReference type="InterPro" id="IPR057326">
    <property type="entry name" value="KR_dom"/>
</dbReference>
<organism evidence="3 4">
    <name type="scientific">Gemmatimonas phototrophica</name>
    <dbReference type="NCBI Taxonomy" id="1379270"/>
    <lineage>
        <taxon>Bacteria</taxon>
        <taxon>Pseudomonadati</taxon>
        <taxon>Gemmatimonadota</taxon>
        <taxon>Gemmatimonadia</taxon>
        <taxon>Gemmatimonadales</taxon>
        <taxon>Gemmatimonadaceae</taxon>
        <taxon>Gemmatimonas</taxon>
    </lineage>
</organism>
<reference evidence="3 4" key="1">
    <citation type="journal article" date="2014" name="Proc. Natl. Acad. Sci. U.S.A.">
        <title>Functional type 2 photosynthetic reaction centers found in the rare bacterial phylum Gemmatimonadetes.</title>
        <authorList>
            <person name="Zeng Y."/>
            <person name="Feng F."/>
            <person name="Medova H."/>
            <person name="Dean J."/>
            <person name="Koblizek M."/>
        </authorList>
    </citation>
    <scope>NUCLEOTIDE SEQUENCE [LARGE SCALE GENOMIC DNA]</scope>
    <source>
        <strain evidence="3 4">AP64</strain>
    </source>
</reference>
<gene>
    <name evidence="3" type="ORF">GEMMAAP_14455</name>
</gene>
<dbReference type="PRINTS" id="PR00080">
    <property type="entry name" value="SDRFAMILY"/>
</dbReference>
<dbReference type="SMART" id="SM00822">
    <property type="entry name" value="PKS_KR"/>
    <property type="match status" value="1"/>
</dbReference>
<dbReference type="Proteomes" id="UP000076404">
    <property type="component" value="Chromosome"/>
</dbReference>
<dbReference type="AlphaFoldDB" id="A0A143BKW7"/>
<dbReference type="SUPFAM" id="SSF51735">
    <property type="entry name" value="NAD(P)-binding Rossmann-fold domains"/>
    <property type="match status" value="1"/>
</dbReference>
<dbReference type="STRING" id="1379270.GEMMAAP_14455"/>
<dbReference type="eggNOG" id="COG1028">
    <property type="taxonomic scope" value="Bacteria"/>
</dbReference>
<name>A0A143BKW7_9BACT</name>
<dbReference type="EMBL" id="CP011454">
    <property type="protein sequence ID" value="AMW05679.1"/>
    <property type="molecule type" value="Genomic_DNA"/>
</dbReference>
<dbReference type="Pfam" id="PF13561">
    <property type="entry name" value="adh_short_C2"/>
    <property type="match status" value="1"/>
</dbReference>
<dbReference type="InterPro" id="IPR036291">
    <property type="entry name" value="NAD(P)-bd_dom_sf"/>
</dbReference>
<dbReference type="KEGG" id="gph:GEMMAAP_14455"/>
<evidence type="ECO:0000256" key="1">
    <source>
        <dbReference type="ARBA" id="ARBA00006484"/>
    </source>
</evidence>
<comment type="similarity">
    <text evidence="1">Belongs to the short-chain dehydrogenases/reductases (SDR) family.</text>
</comment>
<dbReference type="InterPro" id="IPR020904">
    <property type="entry name" value="Sc_DH/Rdtase_CS"/>
</dbReference>
<evidence type="ECO:0000313" key="4">
    <source>
        <dbReference type="Proteomes" id="UP000076404"/>
    </source>
</evidence>
<proteinExistence type="inferred from homology"/>
<accession>A0A143BKW7</accession>
<dbReference type="InterPro" id="IPR002347">
    <property type="entry name" value="SDR_fam"/>
</dbReference>
<dbReference type="NCBIfam" id="NF005559">
    <property type="entry name" value="PRK07231.1"/>
    <property type="match status" value="1"/>
</dbReference>
<evidence type="ECO:0000313" key="3">
    <source>
        <dbReference type="EMBL" id="AMW05679.1"/>
    </source>
</evidence>
<dbReference type="FunFam" id="3.40.50.720:FF:000084">
    <property type="entry name" value="Short-chain dehydrogenase reductase"/>
    <property type="match status" value="1"/>
</dbReference>
<keyword evidence="4" id="KW-1185">Reference proteome</keyword>
<dbReference type="PRINTS" id="PR00081">
    <property type="entry name" value="GDHRDH"/>
</dbReference>
<dbReference type="PANTHER" id="PTHR43943">
    <property type="entry name" value="DEHYDROGENASE/REDUCTASE (SDR FAMILY) MEMBER 4"/>
    <property type="match status" value="1"/>
</dbReference>
<dbReference type="PROSITE" id="PS00061">
    <property type="entry name" value="ADH_SHORT"/>
    <property type="match status" value="1"/>
</dbReference>
<feature type="domain" description="Ketoreductase" evidence="2">
    <location>
        <begin position="27"/>
        <end position="212"/>
    </location>
</feature>
<evidence type="ECO:0000259" key="2">
    <source>
        <dbReference type="SMART" id="SM00822"/>
    </source>
</evidence>
<dbReference type="OrthoDB" id="9803333at2"/>
<dbReference type="PANTHER" id="PTHR43943:SF2">
    <property type="entry name" value="DEHYDROGENASE_REDUCTASE 4"/>
    <property type="match status" value="1"/>
</dbReference>